<feature type="transmembrane region" description="Helical" evidence="1">
    <location>
        <begin position="148"/>
        <end position="165"/>
    </location>
</feature>
<evidence type="ECO:0000313" key="3">
    <source>
        <dbReference type="Proteomes" id="UP001067235"/>
    </source>
</evidence>
<evidence type="ECO:0000256" key="1">
    <source>
        <dbReference type="SAM" id="Phobius"/>
    </source>
</evidence>
<keyword evidence="1" id="KW-0472">Membrane</keyword>
<sequence length="237" mass="26185">MTSPPMQTPGHDDPAWAPARELIEQRMTSVLELSGQRPVPAVRFDPKYNRVGRNKYTAVTYGWMGTDYVAVSLPQVFTTPESAAPLLEDSSAHAMIDGFLLHELGHRRRGVSLRWGVGICGLGALWAVAFAGYALAVAGNWSSSDQRGAWFWAALTVLSMCWLVIRIPIGRWHERQADDYVLDVGGPYLWQQFVAGLTALAGSADGRSLMHAPITVRDARQRERLARRDGREPSQNG</sequence>
<accession>A0ABT4N303</accession>
<reference evidence="2" key="1">
    <citation type="submission" date="2022-12" db="EMBL/GenBank/DDBJ databases">
        <authorList>
            <person name="Krivoruchko A.V."/>
            <person name="Elkin A."/>
        </authorList>
    </citation>
    <scope>NUCLEOTIDE SEQUENCE</scope>
    <source>
        <strain evidence="2">IEGM 1388</strain>
    </source>
</reference>
<dbReference type="EMBL" id="JAPWIE010000011">
    <property type="protein sequence ID" value="MCZ4553655.1"/>
    <property type="molecule type" value="Genomic_DNA"/>
</dbReference>
<dbReference type="RefSeq" id="WP_301574332.1">
    <property type="nucleotide sequence ID" value="NZ_JAPWIE010000011.1"/>
</dbReference>
<protein>
    <recommendedName>
        <fullName evidence="4">Peptidase M48 domain-containing protein</fullName>
    </recommendedName>
</protein>
<dbReference type="Proteomes" id="UP001067235">
    <property type="component" value="Unassembled WGS sequence"/>
</dbReference>
<feature type="transmembrane region" description="Helical" evidence="1">
    <location>
        <begin position="115"/>
        <end position="136"/>
    </location>
</feature>
<evidence type="ECO:0000313" key="2">
    <source>
        <dbReference type="EMBL" id="MCZ4553655.1"/>
    </source>
</evidence>
<comment type="caution">
    <text evidence="2">The sequence shown here is derived from an EMBL/GenBank/DDBJ whole genome shotgun (WGS) entry which is preliminary data.</text>
</comment>
<gene>
    <name evidence="2" type="ORF">O4213_26950</name>
</gene>
<keyword evidence="1" id="KW-0812">Transmembrane</keyword>
<proteinExistence type="predicted"/>
<keyword evidence="1" id="KW-1133">Transmembrane helix</keyword>
<evidence type="ECO:0008006" key="4">
    <source>
        <dbReference type="Google" id="ProtNLM"/>
    </source>
</evidence>
<keyword evidence="3" id="KW-1185">Reference proteome</keyword>
<name>A0ABT4N303_GORRU</name>
<organism evidence="2 3">
    <name type="scientific">Gordonia rubripertincta</name>
    <name type="common">Rhodococcus corallinus</name>
    <dbReference type="NCBI Taxonomy" id="36822"/>
    <lineage>
        <taxon>Bacteria</taxon>
        <taxon>Bacillati</taxon>
        <taxon>Actinomycetota</taxon>
        <taxon>Actinomycetes</taxon>
        <taxon>Mycobacteriales</taxon>
        <taxon>Gordoniaceae</taxon>
        <taxon>Gordonia</taxon>
    </lineage>
</organism>